<dbReference type="AlphaFoldDB" id="A0A9W9YKP3"/>
<keyword evidence="2" id="KW-1185">Reference proteome</keyword>
<sequence>MPLHGNDWCMDNRENHNGRESDFRKMLKPEGQEFLMLAISSLEAAERSLNNGTIEYQMLILLRDRSEIFLALFEQINKEKGKIPLLKQLLNQRCIELAAFKKERDKVSTFIRMCSLIKKVNLDELSRKTTTNVSQMLIKDLVQSTVHCGKVLPVVNFFGLSTEAKVMISSLSQLSDSILLRQFWTDNGNKALKITAQTEAQSFAYEDVVKLVCGHLQMSSCSLYRTVS</sequence>
<protein>
    <submittedName>
        <fullName evidence="1">Uncharacterized protein</fullName>
    </submittedName>
</protein>
<name>A0A9W9YKP3_9CNID</name>
<organism evidence="1 2">
    <name type="scientific">Desmophyllum pertusum</name>
    <dbReference type="NCBI Taxonomy" id="174260"/>
    <lineage>
        <taxon>Eukaryota</taxon>
        <taxon>Metazoa</taxon>
        <taxon>Cnidaria</taxon>
        <taxon>Anthozoa</taxon>
        <taxon>Hexacorallia</taxon>
        <taxon>Scleractinia</taxon>
        <taxon>Caryophylliina</taxon>
        <taxon>Caryophylliidae</taxon>
        <taxon>Desmophyllum</taxon>
    </lineage>
</organism>
<dbReference type="OrthoDB" id="5976613at2759"/>
<accession>A0A9W9YKP3</accession>
<dbReference type="Proteomes" id="UP001163046">
    <property type="component" value="Unassembled WGS sequence"/>
</dbReference>
<gene>
    <name evidence="1" type="ORF">OS493_027889</name>
</gene>
<proteinExistence type="predicted"/>
<reference evidence="1" key="1">
    <citation type="submission" date="2023-01" db="EMBL/GenBank/DDBJ databases">
        <title>Genome assembly of the deep-sea coral Lophelia pertusa.</title>
        <authorList>
            <person name="Herrera S."/>
            <person name="Cordes E."/>
        </authorList>
    </citation>
    <scope>NUCLEOTIDE SEQUENCE</scope>
    <source>
        <strain evidence="1">USNM1676648</strain>
        <tissue evidence="1">Polyp</tissue>
    </source>
</reference>
<dbReference type="EMBL" id="MU827327">
    <property type="protein sequence ID" value="KAJ7355100.1"/>
    <property type="molecule type" value="Genomic_DNA"/>
</dbReference>
<comment type="caution">
    <text evidence="1">The sequence shown here is derived from an EMBL/GenBank/DDBJ whole genome shotgun (WGS) entry which is preliminary data.</text>
</comment>
<evidence type="ECO:0000313" key="2">
    <source>
        <dbReference type="Proteomes" id="UP001163046"/>
    </source>
</evidence>
<evidence type="ECO:0000313" key="1">
    <source>
        <dbReference type="EMBL" id="KAJ7355100.1"/>
    </source>
</evidence>